<dbReference type="InterPro" id="IPR039425">
    <property type="entry name" value="RNA_pol_sigma-70-like"/>
</dbReference>
<evidence type="ECO:0000259" key="5">
    <source>
        <dbReference type="Pfam" id="PF08281"/>
    </source>
</evidence>
<evidence type="ECO:0000256" key="2">
    <source>
        <dbReference type="ARBA" id="ARBA00023015"/>
    </source>
</evidence>
<dbReference type="InterPro" id="IPR013324">
    <property type="entry name" value="RNA_pol_sigma_r3/r4-like"/>
</dbReference>
<accession>A0A2S7IQN5</accession>
<comment type="caution">
    <text evidence="6">The sequence shown here is derived from an EMBL/GenBank/DDBJ whole genome shotgun (WGS) entry which is preliminary data.</text>
</comment>
<dbReference type="GO" id="GO:0016987">
    <property type="term" value="F:sigma factor activity"/>
    <property type="evidence" value="ECO:0007669"/>
    <property type="project" value="UniProtKB-KW"/>
</dbReference>
<dbReference type="Gene3D" id="1.10.1740.10">
    <property type="match status" value="1"/>
</dbReference>
<dbReference type="InterPro" id="IPR013325">
    <property type="entry name" value="RNA_pol_sigma_r2"/>
</dbReference>
<dbReference type="PANTHER" id="PTHR43133">
    <property type="entry name" value="RNA POLYMERASE ECF-TYPE SIGMA FACTO"/>
    <property type="match status" value="1"/>
</dbReference>
<dbReference type="PANTHER" id="PTHR43133:SF46">
    <property type="entry name" value="RNA POLYMERASE SIGMA-70 FACTOR ECF SUBFAMILY"/>
    <property type="match status" value="1"/>
</dbReference>
<evidence type="ECO:0000313" key="7">
    <source>
        <dbReference type="Proteomes" id="UP000239590"/>
    </source>
</evidence>
<dbReference type="CDD" id="cd06171">
    <property type="entry name" value="Sigma70_r4"/>
    <property type="match status" value="1"/>
</dbReference>
<dbReference type="GO" id="GO:0006352">
    <property type="term" value="P:DNA-templated transcription initiation"/>
    <property type="evidence" value="ECO:0007669"/>
    <property type="project" value="InterPro"/>
</dbReference>
<dbReference type="NCBIfam" id="TIGR02937">
    <property type="entry name" value="sigma70-ECF"/>
    <property type="match status" value="1"/>
</dbReference>
<feature type="domain" description="RNA polymerase sigma factor 70 region 4 type 2" evidence="5">
    <location>
        <begin position="125"/>
        <end position="178"/>
    </location>
</feature>
<sequence>MFSSEKPFDLLEQELWSQFRAGDAHAFSELMKRYSRILFRYGSRLSLDEDLIKDCIQDVFFDLWEHRSTISQPAVIKPYLYKALRLRIFREQAKWTRWENVEPETYFEFSVENHWVEQQHATETREQFEKLLNTLPKRQKEILYLKFSEELPHEDIAAIMNMNRQSVYNLLHEAIARLRKNWYDMPFYLSLGLLLLTVLFQ</sequence>
<dbReference type="Pfam" id="PF08281">
    <property type="entry name" value="Sigma70_r4_2"/>
    <property type="match status" value="1"/>
</dbReference>
<dbReference type="RefSeq" id="WP_104711955.1">
    <property type="nucleotide sequence ID" value="NZ_PTRA01000001.1"/>
</dbReference>
<dbReference type="SUPFAM" id="SSF88659">
    <property type="entry name" value="Sigma3 and sigma4 domains of RNA polymerase sigma factors"/>
    <property type="match status" value="1"/>
</dbReference>
<dbReference type="OrthoDB" id="9150024at2"/>
<organism evidence="6 7">
    <name type="scientific">Siphonobacter curvatus</name>
    <dbReference type="NCBI Taxonomy" id="2094562"/>
    <lineage>
        <taxon>Bacteria</taxon>
        <taxon>Pseudomonadati</taxon>
        <taxon>Bacteroidota</taxon>
        <taxon>Cytophagia</taxon>
        <taxon>Cytophagales</taxon>
        <taxon>Cytophagaceae</taxon>
        <taxon>Siphonobacter</taxon>
    </lineage>
</organism>
<keyword evidence="4" id="KW-0804">Transcription</keyword>
<reference evidence="7" key="1">
    <citation type="submission" date="2018-02" db="EMBL/GenBank/DDBJ databases">
        <title>Genome sequencing of Solimonas sp. HR-BB.</title>
        <authorList>
            <person name="Lee Y."/>
            <person name="Jeon C.O."/>
        </authorList>
    </citation>
    <scope>NUCLEOTIDE SEQUENCE [LARGE SCALE GENOMIC DNA]</scope>
    <source>
        <strain evidence="7">HR-U</strain>
    </source>
</reference>
<dbReference type="InterPro" id="IPR014284">
    <property type="entry name" value="RNA_pol_sigma-70_dom"/>
</dbReference>
<evidence type="ECO:0000313" key="6">
    <source>
        <dbReference type="EMBL" id="PQA60024.1"/>
    </source>
</evidence>
<gene>
    <name evidence="6" type="ORF">C5O19_10505</name>
</gene>
<proteinExistence type="inferred from homology"/>
<dbReference type="Proteomes" id="UP000239590">
    <property type="component" value="Unassembled WGS sequence"/>
</dbReference>
<name>A0A2S7IQN5_9BACT</name>
<dbReference type="AlphaFoldDB" id="A0A2S7IQN5"/>
<evidence type="ECO:0000256" key="3">
    <source>
        <dbReference type="ARBA" id="ARBA00023082"/>
    </source>
</evidence>
<dbReference type="SUPFAM" id="SSF88946">
    <property type="entry name" value="Sigma2 domain of RNA polymerase sigma factors"/>
    <property type="match status" value="1"/>
</dbReference>
<dbReference type="Gene3D" id="1.10.10.10">
    <property type="entry name" value="Winged helix-like DNA-binding domain superfamily/Winged helix DNA-binding domain"/>
    <property type="match status" value="1"/>
</dbReference>
<evidence type="ECO:0000256" key="4">
    <source>
        <dbReference type="ARBA" id="ARBA00023163"/>
    </source>
</evidence>
<protein>
    <recommendedName>
        <fullName evidence="5">RNA polymerase sigma factor 70 region 4 type 2 domain-containing protein</fullName>
    </recommendedName>
</protein>
<keyword evidence="2" id="KW-0805">Transcription regulation</keyword>
<keyword evidence="7" id="KW-1185">Reference proteome</keyword>
<keyword evidence="3" id="KW-0731">Sigma factor</keyword>
<evidence type="ECO:0000256" key="1">
    <source>
        <dbReference type="ARBA" id="ARBA00010641"/>
    </source>
</evidence>
<dbReference type="InterPro" id="IPR036388">
    <property type="entry name" value="WH-like_DNA-bd_sf"/>
</dbReference>
<dbReference type="EMBL" id="PTRA01000001">
    <property type="protein sequence ID" value="PQA60024.1"/>
    <property type="molecule type" value="Genomic_DNA"/>
</dbReference>
<dbReference type="GO" id="GO:0003677">
    <property type="term" value="F:DNA binding"/>
    <property type="evidence" value="ECO:0007669"/>
    <property type="project" value="InterPro"/>
</dbReference>
<comment type="similarity">
    <text evidence="1">Belongs to the sigma-70 factor family. ECF subfamily.</text>
</comment>
<dbReference type="InterPro" id="IPR013249">
    <property type="entry name" value="RNA_pol_sigma70_r4_t2"/>
</dbReference>